<dbReference type="EMBL" id="JAQJZL010000009">
    <property type="protein sequence ID" value="KAJ6038328.1"/>
    <property type="molecule type" value="Genomic_DNA"/>
</dbReference>
<reference evidence="4" key="1">
    <citation type="journal article" date="2023" name="IMA Fungus">
        <title>Comparative genomic study of the Penicillium genus elucidates a diverse pangenome and 15 lateral gene transfer events.</title>
        <authorList>
            <person name="Petersen C."/>
            <person name="Sorensen T."/>
            <person name="Nielsen M.R."/>
            <person name="Sondergaard T.E."/>
            <person name="Sorensen J.L."/>
            <person name="Fitzpatrick D.A."/>
            <person name="Frisvad J.C."/>
            <person name="Nielsen K.L."/>
        </authorList>
    </citation>
    <scope>NUCLEOTIDE SEQUENCE</scope>
    <source>
        <strain evidence="4">IBT 15450</strain>
    </source>
</reference>
<comment type="similarity">
    <text evidence="1">Belongs to the class-A beta-lactamase family.</text>
</comment>
<evidence type="ECO:0000313" key="4">
    <source>
        <dbReference type="EMBL" id="KAJ6038328.1"/>
    </source>
</evidence>
<protein>
    <recommendedName>
        <fullName evidence="3">Beta-lactamase-related domain-containing protein</fullName>
    </recommendedName>
</protein>
<gene>
    <name evidence="4" type="ORF">N7460_008099</name>
</gene>
<dbReference type="InterPro" id="IPR050789">
    <property type="entry name" value="Diverse_Enzym_Activities"/>
</dbReference>
<evidence type="ECO:0000256" key="1">
    <source>
        <dbReference type="ARBA" id="ARBA00009009"/>
    </source>
</evidence>
<dbReference type="InterPro" id="IPR012338">
    <property type="entry name" value="Beta-lactam/transpept-like"/>
</dbReference>
<feature type="domain" description="Beta-lactamase-related" evidence="3">
    <location>
        <begin position="240"/>
        <end position="426"/>
    </location>
</feature>
<dbReference type="SUPFAM" id="SSF56601">
    <property type="entry name" value="beta-lactamase/transpeptidase-like"/>
    <property type="match status" value="1"/>
</dbReference>
<dbReference type="Proteomes" id="UP001219568">
    <property type="component" value="Unassembled WGS sequence"/>
</dbReference>
<dbReference type="PANTHER" id="PTHR43283:SF17">
    <property type="entry name" value="(LOVD), PUTATIVE (AFU_ORTHOLOGUE AFUA_5G00920)-RELATED"/>
    <property type="match status" value="1"/>
</dbReference>
<evidence type="ECO:0000256" key="2">
    <source>
        <dbReference type="ARBA" id="ARBA00022801"/>
    </source>
</evidence>
<keyword evidence="2" id="KW-0378">Hydrolase</keyword>
<dbReference type="InterPro" id="IPR001466">
    <property type="entry name" value="Beta-lactam-related"/>
</dbReference>
<dbReference type="Pfam" id="PF00144">
    <property type="entry name" value="Beta-lactamase"/>
    <property type="match status" value="2"/>
</dbReference>
<feature type="domain" description="Beta-lactamase-related" evidence="3">
    <location>
        <begin position="30"/>
        <end position="145"/>
    </location>
</feature>
<accession>A0AAD6N7I4</accession>
<evidence type="ECO:0000313" key="5">
    <source>
        <dbReference type="Proteomes" id="UP001219568"/>
    </source>
</evidence>
<dbReference type="AlphaFoldDB" id="A0AAD6N7I4"/>
<dbReference type="PANTHER" id="PTHR43283">
    <property type="entry name" value="BETA-LACTAMASE-RELATED"/>
    <property type="match status" value="1"/>
</dbReference>
<reference evidence="4" key="2">
    <citation type="submission" date="2023-01" db="EMBL/GenBank/DDBJ databases">
        <authorList>
            <person name="Petersen C."/>
        </authorList>
    </citation>
    <scope>NUCLEOTIDE SEQUENCE</scope>
    <source>
        <strain evidence="4">IBT 15450</strain>
    </source>
</reference>
<evidence type="ECO:0000259" key="3">
    <source>
        <dbReference type="Pfam" id="PF00144"/>
    </source>
</evidence>
<comment type="caution">
    <text evidence="4">The sequence shown here is derived from an EMBL/GenBank/DDBJ whole genome shotgun (WGS) entry which is preliminary data.</text>
</comment>
<proteinExistence type="inferred from homology"/>
<dbReference type="GO" id="GO:0016787">
    <property type="term" value="F:hydrolase activity"/>
    <property type="evidence" value="ECO:0007669"/>
    <property type="project" value="UniProtKB-KW"/>
</dbReference>
<dbReference type="Gene3D" id="3.40.710.10">
    <property type="entry name" value="DD-peptidase/beta-lactamase superfamily"/>
    <property type="match status" value="1"/>
</dbReference>
<sequence length="451" mass="50343">MDSLDQIVAQFMKPNGPNHRPLQGPITLGAVNKDGTFEYVKSFDCANDKNIEQPSGKPIYHIASCTKLITTIAVLQCVEKGLLALDSDISNILTEFQNPKVLVRFDEDGDPVLEDSKGVVTLRHLLTHSSGMAYGFENMHPDLARLEKLRNRKTLEGGTVVRHPSDSPNFALLLEIFGFDITQQIVDAMYRRNLSNPYLYAIQGRNGSTPLVLIGLEKWFVYHEHSFLLVPNDFLNSSQVERVNGGIKLGDYMQHHIFDPLGINDITFYSDRHDIQERLVQCWERSESEGLKKVRLSKRPYPAKEHFGGGGLFASATDLLKVYGAILRKDKKVLGKEMVDLMFKPQLQHTVGLDNLSDSHPSYRNSILNSIPTSTPINFGLGGLLNLQSVVGHRGSHSLTWSGMANCYWWIDPRNGIAGVYLSQMIPSGEPDAIALLSKFEETVYSSVASK</sequence>
<keyword evidence="5" id="KW-1185">Reference proteome</keyword>
<organism evidence="4 5">
    <name type="scientific">Penicillium canescens</name>
    <dbReference type="NCBI Taxonomy" id="5083"/>
    <lineage>
        <taxon>Eukaryota</taxon>
        <taxon>Fungi</taxon>
        <taxon>Dikarya</taxon>
        <taxon>Ascomycota</taxon>
        <taxon>Pezizomycotina</taxon>
        <taxon>Eurotiomycetes</taxon>
        <taxon>Eurotiomycetidae</taxon>
        <taxon>Eurotiales</taxon>
        <taxon>Aspergillaceae</taxon>
        <taxon>Penicillium</taxon>
    </lineage>
</organism>
<name>A0AAD6N7I4_PENCN</name>